<keyword evidence="6" id="KW-0812">Transmembrane</keyword>
<feature type="transmembrane region" description="Helical" evidence="6">
    <location>
        <begin position="81"/>
        <end position="97"/>
    </location>
</feature>
<reference evidence="8" key="1">
    <citation type="submission" date="2024-06" db="EMBL/GenBank/DDBJ databases">
        <title>Caulobacter inopinatus, sp. nov.</title>
        <authorList>
            <person name="Donachie S.P."/>
        </authorList>
    </citation>
    <scope>NUCLEOTIDE SEQUENCE</scope>
    <source>
        <strain evidence="8">73W</strain>
    </source>
</reference>
<keyword evidence="3" id="KW-0597">Phosphoprotein</keyword>
<dbReference type="PRINTS" id="PR00344">
    <property type="entry name" value="BCTRLSENSOR"/>
</dbReference>
<dbReference type="PROSITE" id="PS50109">
    <property type="entry name" value="HIS_KIN"/>
    <property type="match status" value="1"/>
</dbReference>
<feature type="transmembrane region" description="Helical" evidence="6">
    <location>
        <begin position="156"/>
        <end position="177"/>
    </location>
</feature>
<dbReference type="EC" id="2.7.13.3" evidence="2"/>
<dbReference type="InterPro" id="IPR036890">
    <property type="entry name" value="HATPase_C_sf"/>
</dbReference>
<evidence type="ECO:0000259" key="7">
    <source>
        <dbReference type="PROSITE" id="PS50109"/>
    </source>
</evidence>
<evidence type="ECO:0000256" key="5">
    <source>
        <dbReference type="ARBA" id="ARBA00022777"/>
    </source>
</evidence>
<evidence type="ECO:0000256" key="6">
    <source>
        <dbReference type="SAM" id="Phobius"/>
    </source>
</evidence>
<gene>
    <name evidence="8" type="ORF">ABOZ73_03915</name>
</gene>
<dbReference type="Pfam" id="PF00512">
    <property type="entry name" value="HisKA"/>
    <property type="match status" value="1"/>
</dbReference>
<keyword evidence="6" id="KW-0472">Membrane</keyword>
<dbReference type="InterPro" id="IPR004358">
    <property type="entry name" value="Sig_transdc_His_kin-like_C"/>
</dbReference>
<dbReference type="InterPro" id="IPR036097">
    <property type="entry name" value="HisK_dim/P_sf"/>
</dbReference>
<sequence length="563" mass="58166">MKDRALHSQGPSRRATAVAGSRAAAWHGVWLAVTVLAGAGLIAGAPGATGWLLCALAGGAAPALAGLTLDWMDTPRLRSTLLGIWALGAACAVLLTGGASGPLAAWCLAPAAAAALLGGPARLAQGASLSLMVAALAILAPLAGFAPIVPPGVNSLWLGALALGTISLGFAAGLILHGRGLTAEGARDFTTAYRLNAMMQAQPNLILAVDLDGRVQAAFGDALEGVEPEAVLAGGLAQSMAIEDRPRMEAALRKAQAEGRAEVDFSPAGALDRTIAASIRVGREGGLVASLRDATADRAREAVLEQGRADAEAIAANKARFLANMSHELRTPLNAIMGFSDIMRAKMFGPLPDRYAEYSELIHESGAHLLDLINDVLDMSKIEAERFQLSREIFDAREAVSAALRLMRVQADGAGVKLRGVLPAQVMEVDADRRAIKQIALNLISNALKFTPKKGSVTVSTAIYEDMFELIVADSGVGISPADLERLGKPFEQAGDNERKAQGTGLGLSLVRAFAELHGGVMHIESVVGSGTSVTVRLPVAIGLKPSAPPTMGGNVVAFSPGR</sequence>
<dbReference type="Pfam" id="PF02518">
    <property type="entry name" value="HATPase_c"/>
    <property type="match status" value="1"/>
</dbReference>
<accession>A0AB39KWD9</accession>
<evidence type="ECO:0000256" key="2">
    <source>
        <dbReference type="ARBA" id="ARBA00012438"/>
    </source>
</evidence>
<evidence type="ECO:0000256" key="1">
    <source>
        <dbReference type="ARBA" id="ARBA00000085"/>
    </source>
</evidence>
<dbReference type="AlphaFoldDB" id="A0AB39KWD9"/>
<evidence type="ECO:0000256" key="4">
    <source>
        <dbReference type="ARBA" id="ARBA00022679"/>
    </source>
</evidence>
<keyword evidence="5 8" id="KW-0418">Kinase</keyword>
<dbReference type="GO" id="GO:0000155">
    <property type="term" value="F:phosphorelay sensor kinase activity"/>
    <property type="evidence" value="ECO:0007669"/>
    <property type="project" value="InterPro"/>
</dbReference>
<name>A0AB39KWD9_9CAUL</name>
<dbReference type="InterPro" id="IPR003594">
    <property type="entry name" value="HATPase_dom"/>
</dbReference>
<dbReference type="SMART" id="SM00387">
    <property type="entry name" value="HATPase_c"/>
    <property type="match status" value="1"/>
</dbReference>
<feature type="transmembrane region" description="Helical" evidence="6">
    <location>
        <begin position="23"/>
        <end position="44"/>
    </location>
</feature>
<dbReference type="SUPFAM" id="SSF47384">
    <property type="entry name" value="Homodimeric domain of signal transducing histidine kinase"/>
    <property type="match status" value="1"/>
</dbReference>
<dbReference type="Gene3D" id="1.10.287.130">
    <property type="match status" value="1"/>
</dbReference>
<feature type="domain" description="Histidine kinase" evidence="7">
    <location>
        <begin position="324"/>
        <end position="542"/>
    </location>
</feature>
<dbReference type="RefSeq" id="WP_369060895.1">
    <property type="nucleotide sequence ID" value="NZ_CP158375.1"/>
</dbReference>
<dbReference type="CDD" id="cd00082">
    <property type="entry name" value="HisKA"/>
    <property type="match status" value="1"/>
</dbReference>
<dbReference type="InterPro" id="IPR003661">
    <property type="entry name" value="HisK_dim/P_dom"/>
</dbReference>
<dbReference type="PANTHER" id="PTHR43047:SF63">
    <property type="entry name" value="HISTIDINE KINASE"/>
    <property type="match status" value="1"/>
</dbReference>
<evidence type="ECO:0000256" key="3">
    <source>
        <dbReference type="ARBA" id="ARBA00022553"/>
    </source>
</evidence>
<dbReference type="Gene3D" id="3.30.565.10">
    <property type="entry name" value="Histidine kinase-like ATPase, C-terminal domain"/>
    <property type="match status" value="1"/>
</dbReference>
<dbReference type="CDD" id="cd16922">
    <property type="entry name" value="HATPase_EvgS-ArcB-TorS-like"/>
    <property type="match status" value="1"/>
</dbReference>
<keyword evidence="4" id="KW-0808">Transferase</keyword>
<comment type="catalytic activity">
    <reaction evidence="1">
        <text>ATP + protein L-histidine = ADP + protein N-phospho-L-histidine.</text>
        <dbReference type="EC" id="2.7.13.3"/>
    </reaction>
</comment>
<dbReference type="SMART" id="SM00388">
    <property type="entry name" value="HisKA"/>
    <property type="match status" value="1"/>
</dbReference>
<feature type="transmembrane region" description="Helical" evidence="6">
    <location>
        <begin position="131"/>
        <end position="150"/>
    </location>
</feature>
<feature type="transmembrane region" description="Helical" evidence="6">
    <location>
        <begin position="50"/>
        <end position="69"/>
    </location>
</feature>
<proteinExistence type="predicted"/>
<protein>
    <recommendedName>
        <fullName evidence="2">histidine kinase</fullName>
        <ecNumber evidence="2">2.7.13.3</ecNumber>
    </recommendedName>
</protein>
<evidence type="ECO:0000313" key="8">
    <source>
        <dbReference type="EMBL" id="XDO97578.1"/>
    </source>
</evidence>
<dbReference type="GO" id="GO:0009927">
    <property type="term" value="F:histidine phosphotransfer kinase activity"/>
    <property type="evidence" value="ECO:0007669"/>
    <property type="project" value="TreeGrafter"/>
</dbReference>
<dbReference type="SUPFAM" id="SSF55874">
    <property type="entry name" value="ATPase domain of HSP90 chaperone/DNA topoisomerase II/histidine kinase"/>
    <property type="match status" value="1"/>
</dbReference>
<dbReference type="PANTHER" id="PTHR43047">
    <property type="entry name" value="TWO-COMPONENT HISTIDINE PROTEIN KINASE"/>
    <property type="match status" value="1"/>
</dbReference>
<organism evidence="8">
    <name type="scientific">Caulobacter sp. 73W</name>
    <dbReference type="NCBI Taxonomy" id="3161137"/>
    <lineage>
        <taxon>Bacteria</taxon>
        <taxon>Pseudomonadati</taxon>
        <taxon>Pseudomonadota</taxon>
        <taxon>Alphaproteobacteria</taxon>
        <taxon>Caulobacterales</taxon>
        <taxon>Caulobacteraceae</taxon>
        <taxon>Caulobacter</taxon>
    </lineage>
</organism>
<dbReference type="GO" id="GO:0005886">
    <property type="term" value="C:plasma membrane"/>
    <property type="evidence" value="ECO:0007669"/>
    <property type="project" value="TreeGrafter"/>
</dbReference>
<dbReference type="InterPro" id="IPR005467">
    <property type="entry name" value="His_kinase_dom"/>
</dbReference>
<keyword evidence="6" id="KW-1133">Transmembrane helix</keyword>
<dbReference type="EMBL" id="CP158375">
    <property type="protein sequence ID" value="XDO97578.1"/>
    <property type="molecule type" value="Genomic_DNA"/>
</dbReference>